<dbReference type="SUPFAM" id="SSF52540">
    <property type="entry name" value="P-loop containing nucleoside triphosphate hydrolases"/>
    <property type="match status" value="1"/>
</dbReference>
<dbReference type="InterPro" id="IPR027417">
    <property type="entry name" value="P-loop_NTPase"/>
</dbReference>
<gene>
    <name evidence="5" type="primary">CAF16</name>
    <name evidence="5" type="ORF">Q9L58_003090</name>
</gene>
<dbReference type="Proteomes" id="UP001447188">
    <property type="component" value="Unassembled WGS sequence"/>
</dbReference>
<dbReference type="CDD" id="cd00267">
    <property type="entry name" value="ABC_ATPase"/>
    <property type="match status" value="1"/>
</dbReference>
<evidence type="ECO:0000256" key="2">
    <source>
        <dbReference type="ARBA" id="ARBA00022840"/>
    </source>
</evidence>
<reference evidence="5 6" key="1">
    <citation type="submission" date="2024-02" db="EMBL/GenBank/DDBJ databases">
        <title>Discinaceae phylogenomics.</title>
        <authorList>
            <person name="Dirks A.C."/>
            <person name="James T.Y."/>
        </authorList>
    </citation>
    <scope>NUCLEOTIDE SEQUENCE [LARGE SCALE GENOMIC DNA]</scope>
    <source>
        <strain evidence="5 6">ACD0624</strain>
    </source>
</reference>
<organism evidence="5 6">
    <name type="scientific">Discina gigas</name>
    <dbReference type="NCBI Taxonomy" id="1032678"/>
    <lineage>
        <taxon>Eukaryota</taxon>
        <taxon>Fungi</taxon>
        <taxon>Dikarya</taxon>
        <taxon>Ascomycota</taxon>
        <taxon>Pezizomycotina</taxon>
        <taxon>Pezizomycetes</taxon>
        <taxon>Pezizales</taxon>
        <taxon>Discinaceae</taxon>
        <taxon>Discina</taxon>
    </lineage>
</organism>
<name>A0ABR3GPY7_9PEZI</name>
<dbReference type="InterPro" id="IPR003439">
    <property type="entry name" value="ABC_transporter-like_ATP-bd"/>
</dbReference>
<evidence type="ECO:0000256" key="3">
    <source>
        <dbReference type="SAM" id="MobiDB-lite"/>
    </source>
</evidence>
<evidence type="ECO:0000313" key="6">
    <source>
        <dbReference type="Proteomes" id="UP001447188"/>
    </source>
</evidence>
<comment type="caution">
    <text evidence="5">The sequence shown here is derived from an EMBL/GenBank/DDBJ whole genome shotgun (WGS) entry which is preliminary data.</text>
</comment>
<dbReference type="PANTHER" id="PTHR43158">
    <property type="entry name" value="SKFA PEPTIDE EXPORT ATP-BINDING PROTEIN SKFE"/>
    <property type="match status" value="1"/>
</dbReference>
<evidence type="ECO:0000313" key="5">
    <source>
        <dbReference type="EMBL" id="KAL0637870.1"/>
    </source>
</evidence>
<evidence type="ECO:0000259" key="4">
    <source>
        <dbReference type="PROSITE" id="PS50893"/>
    </source>
</evidence>
<keyword evidence="1" id="KW-0547">Nucleotide-binding</keyword>
<feature type="region of interest" description="Disordered" evidence="3">
    <location>
        <begin position="242"/>
        <end position="262"/>
    </location>
</feature>
<sequence>MVAEAPSIHIKNLTYSFPDGSAGLNNINVDLPPGSRTLLIGGKKLTTNGTLLIGGVDPFKMGLEGVTYLGLEWVLNPIVRNDIYVHELLASVGGDAYPARRNELIRILDIDVDWRMHQVSDGERRRVQLTMGLLRPWSILLLDEVTVDLDVLARSRFLSFLATETMTRACTIVYATHIMDGLAAWPTHLVRMTLGTIKKYGSVASFDLPPPPTGGEVGGLFRNSALLELVLKWLEEDLDERGPRSRRKTEMTTYNSIERGPW</sequence>
<dbReference type="PROSITE" id="PS50893">
    <property type="entry name" value="ABC_TRANSPORTER_2"/>
    <property type="match status" value="1"/>
</dbReference>
<dbReference type="PANTHER" id="PTHR43158:SF2">
    <property type="entry name" value="SKFA PEPTIDE EXPORT ATP-BINDING PROTEIN SKFE"/>
    <property type="match status" value="1"/>
</dbReference>
<protein>
    <submittedName>
        <fullName evidence="5">CCR4-NOT regulatory complex component</fullName>
    </submittedName>
</protein>
<dbReference type="EMBL" id="JBBBZM010000029">
    <property type="protein sequence ID" value="KAL0637870.1"/>
    <property type="molecule type" value="Genomic_DNA"/>
</dbReference>
<dbReference type="Gene3D" id="3.40.50.300">
    <property type="entry name" value="P-loop containing nucleotide triphosphate hydrolases"/>
    <property type="match status" value="1"/>
</dbReference>
<dbReference type="Pfam" id="PF13304">
    <property type="entry name" value="AAA_21"/>
    <property type="match status" value="1"/>
</dbReference>
<proteinExistence type="predicted"/>
<evidence type="ECO:0000256" key="1">
    <source>
        <dbReference type="ARBA" id="ARBA00022741"/>
    </source>
</evidence>
<dbReference type="InterPro" id="IPR003959">
    <property type="entry name" value="ATPase_AAA_core"/>
</dbReference>
<feature type="domain" description="ABC transporter" evidence="4">
    <location>
        <begin position="8"/>
        <end position="219"/>
    </location>
</feature>
<keyword evidence="2" id="KW-0067">ATP-binding</keyword>
<accession>A0ABR3GPY7</accession>
<keyword evidence="6" id="KW-1185">Reference proteome</keyword>